<keyword evidence="1" id="KW-0175">Coiled coil</keyword>
<dbReference type="PANTHER" id="PTHR38160">
    <property type="entry name" value="ZINC FINGER CCCH DOMAIN-CONTAINING PROTEIN 40"/>
    <property type="match status" value="1"/>
</dbReference>
<organism evidence="3 4">
    <name type="scientific">Cephalotus follicularis</name>
    <name type="common">Albany pitcher plant</name>
    <dbReference type="NCBI Taxonomy" id="3775"/>
    <lineage>
        <taxon>Eukaryota</taxon>
        <taxon>Viridiplantae</taxon>
        <taxon>Streptophyta</taxon>
        <taxon>Embryophyta</taxon>
        <taxon>Tracheophyta</taxon>
        <taxon>Spermatophyta</taxon>
        <taxon>Magnoliopsida</taxon>
        <taxon>eudicotyledons</taxon>
        <taxon>Gunneridae</taxon>
        <taxon>Pentapetalae</taxon>
        <taxon>rosids</taxon>
        <taxon>fabids</taxon>
        <taxon>Oxalidales</taxon>
        <taxon>Cephalotaceae</taxon>
        <taxon>Cephalotus</taxon>
    </lineage>
</organism>
<feature type="coiled-coil region" evidence="1">
    <location>
        <begin position="163"/>
        <end position="197"/>
    </location>
</feature>
<name>A0A1Q3CMI1_CEPFO</name>
<keyword evidence="4" id="KW-1185">Reference proteome</keyword>
<accession>A0A1Q3CMI1</accession>
<feature type="region of interest" description="Disordered" evidence="2">
    <location>
        <begin position="394"/>
        <end position="420"/>
    </location>
</feature>
<dbReference type="Proteomes" id="UP000187406">
    <property type="component" value="Unassembled WGS sequence"/>
</dbReference>
<dbReference type="InterPro" id="IPR045868">
    <property type="entry name" value="Znf_C3H13/40"/>
</dbReference>
<dbReference type="AlphaFoldDB" id="A0A1Q3CMI1"/>
<evidence type="ECO:0000313" key="3">
    <source>
        <dbReference type="EMBL" id="GAV81303.1"/>
    </source>
</evidence>
<feature type="region of interest" description="Disordered" evidence="2">
    <location>
        <begin position="58"/>
        <end position="114"/>
    </location>
</feature>
<dbReference type="PROSITE" id="PS51257">
    <property type="entry name" value="PROKAR_LIPOPROTEIN"/>
    <property type="match status" value="1"/>
</dbReference>
<sequence>MKGYLDDVNSSVGFLNLLITYSCFYGPLEMARRHYYCSLLCYSIVPCDGRQDYRGRDLREKLDRRHSPQRRNTPGRDARGQYTSHGYSPSKPLEKTSDRKRRKKGHLDGQSDFSGSLKFSERAEFEGKNTSSDSKIFLKEQLKEVLSDINILDHHKLQLGVNVEEKVQEADSLMSRIQELEAQLAKEKEDYKRATSKIKKFVKAHNQCSKIQDDLRRSQVRLHKLGDQLGPVTTRTAGNEEDSSINILSDGERISYPIINPQNEKQIYLSLDKEGLRFNGETVEEPIPGGYCPESIGLKKHSEGNVHTVQSHFDRVEVIENGNNSHAPLANEGKGRNSITPTEKSKNLALGLVLPSTSMAAHADDVVDEIENEKIEVLETVSRGTEKVGLSEVAGLPFSLPPPPLPDSRSSHSRYEGDDEYVDVEGLEEATVDVDIV</sequence>
<reference evidence="4" key="1">
    <citation type="submission" date="2016-04" db="EMBL/GenBank/DDBJ databases">
        <title>Cephalotus genome sequencing.</title>
        <authorList>
            <person name="Fukushima K."/>
            <person name="Hasebe M."/>
            <person name="Fang X."/>
        </authorList>
    </citation>
    <scope>NUCLEOTIDE SEQUENCE [LARGE SCALE GENOMIC DNA]</scope>
    <source>
        <strain evidence="4">cv. St1</strain>
    </source>
</reference>
<dbReference type="STRING" id="3775.A0A1Q3CMI1"/>
<proteinExistence type="predicted"/>
<comment type="caution">
    <text evidence="3">The sequence shown here is derived from an EMBL/GenBank/DDBJ whole genome shotgun (WGS) entry which is preliminary data.</text>
</comment>
<dbReference type="PANTHER" id="PTHR38160:SF1">
    <property type="entry name" value="ZINC FINGER CCCH DOMAIN-CONTAINING PROTEIN 40"/>
    <property type="match status" value="1"/>
</dbReference>
<dbReference type="EMBL" id="BDDD01002368">
    <property type="protein sequence ID" value="GAV81303.1"/>
    <property type="molecule type" value="Genomic_DNA"/>
</dbReference>
<dbReference type="InParanoid" id="A0A1Q3CMI1"/>
<dbReference type="OrthoDB" id="665283at2759"/>
<gene>
    <name evidence="3" type="ORF">CFOL_v3_24761</name>
</gene>
<protein>
    <submittedName>
        <fullName evidence="3">Uncharacterized protein</fullName>
    </submittedName>
</protein>
<evidence type="ECO:0000256" key="1">
    <source>
        <dbReference type="SAM" id="Coils"/>
    </source>
</evidence>
<evidence type="ECO:0000256" key="2">
    <source>
        <dbReference type="SAM" id="MobiDB-lite"/>
    </source>
</evidence>
<dbReference type="GO" id="GO:0046872">
    <property type="term" value="F:metal ion binding"/>
    <property type="evidence" value="ECO:0007669"/>
    <property type="project" value="InterPro"/>
</dbReference>
<evidence type="ECO:0000313" key="4">
    <source>
        <dbReference type="Proteomes" id="UP000187406"/>
    </source>
</evidence>
<dbReference type="FunCoup" id="A0A1Q3CMI1">
    <property type="interactions" value="918"/>
</dbReference>